<dbReference type="RefSeq" id="WP_010936384.1">
    <property type="nucleotide sequence ID" value="NZ_AP017649.1"/>
</dbReference>
<dbReference type="EMBL" id="AP017649">
    <property type="protein sequence ID" value="BAZ97119.1"/>
    <property type="molecule type" value="Genomic_DNA"/>
</dbReference>
<evidence type="ECO:0000313" key="4">
    <source>
        <dbReference type="Proteomes" id="UP000053577"/>
    </source>
</evidence>
<dbReference type="AlphaFoldDB" id="A0A0V8M467"/>
<evidence type="ECO:0000313" key="3">
    <source>
        <dbReference type="EMBL" id="WRO07717.1"/>
    </source>
</evidence>
<reference evidence="1 5" key="2">
    <citation type="journal article" date="2017" name="Sci. Rep.">
        <title>Isolation and genomic characterization of a Dehalococcoides strain suggests genomic rearrangement during culture.</title>
        <authorList>
            <person name="Yohda M."/>
            <person name="Ikegami K."/>
            <person name="Aita Y."/>
            <person name="Kitajima M."/>
            <person name="Takechi A."/>
            <person name="Iwamoto M."/>
            <person name="Fukuda T."/>
            <person name="Tamura N."/>
            <person name="Shibasaki J."/>
            <person name="Koike S."/>
            <person name="Komatsu D."/>
            <person name="Miyagi S."/>
            <person name="Nishimura M."/>
            <person name="Uchino Y."/>
            <person name="Shiroma A."/>
            <person name="Shimoji M."/>
            <person name="Tamotsu H."/>
            <person name="Ashimine N."/>
            <person name="Shinzato M."/>
            <person name="Ohki S."/>
            <person name="Nakano K."/>
            <person name="Teruya K."/>
            <person name="Satou K."/>
            <person name="Hirano T."/>
            <person name="Yagi O."/>
        </authorList>
    </citation>
    <scope>NUCLEOTIDE SEQUENCE [LARGE SCALE GENOMIC DNA]</scope>
    <source>
        <strain evidence="1 5">UCH-ATV1</strain>
    </source>
</reference>
<reference evidence="3" key="3">
    <citation type="submission" date="2023-12" db="EMBL/GenBank/DDBJ databases">
        <title>Isolation of organohalide respiring bacteria Dehalococcoides mccartyi strain GPTCE1 in groundwater collected near a chemical plant in Suzhou, China.</title>
        <authorList>
            <person name="Liu G."/>
        </authorList>
    </citation>
    <scope>NUCLEOTIDE SEQUENCE</scope>
    <source>
        <strain evidence="3">GPTCE1</strain>
    </source>
</reference>
<reference evidence="2 4" key="1">
    <citation type="journal article" date="2015" name="Sci. Rep.">
        <title>A comparative genomics and reductive dehalogenase gene transcription study of two chloroethene-respiring bacteria, Dehalococcoides mccartyi strains MB and 11a.</title>
        <authorList>
            <person name="Low A."/>
            <person name="Shen Z."/>
            <person name="Cheng D."/>
            <person name="Rogers M.J."/>
            <person name="Lee P.K."/>
            <person name="He J."/>
        </authorList>
    </citation>
    <scope>NUCLEOTIDE SEQUENCE [LARGE SCALE GENOMIC DNA]</scope>
    <source>
        <strain evidence="2 4">MB</strain>
    </source>
</reference>
<dbReference type="eggNOG" id="ENOG5032J5P">
    <property type="taxonomic scope" value="Bacteria"/>
</dbReference>
<gene>
    <name evidence="2" type="ORF">DA01_01030</name>
    <name evidence="1" type="ORF">DEHALATV1_0491</name>
    <name evidence="3" type="ORF">VLL09_02200</name>
</gene>
<dbReference type="PATRIC" id="fig|61435.5.peg.212"/>
<sequence length="75" mass="8613">MMVRIPCPDCGVIGSFSLADEVYEGPYKCWKCRKLFKIRIERGSVQLCEPIDEAEFERLKSLGDLKRKSRGGDEE</sequence>
<dbReference type="GeneID" id="3230046"/>
<dbReference type="OrthoDB" id="163823at2"/>
<evidence type="ECO:0000313" key="2">
    <source>
        <dbReference type="EMBL" id="KSV18588.1"/>
    </source>
</evidence>
<protein>
    <submittedName>
        <fullName evidence="2">Uncharacterized protein</fullName>
    </submittedName>
</protein>
<proteinExistence type="predicted"/>
<dbReference type="Proteomes" id="UP000218257">
    <property type="component" value="Chromosome"/>
</dbReference>
<name>A0A0V8M467_9CHLR</name>
<dbReference type="EMBL" id="CP141531">
    <property type="protein sequence ID" value="WRO07717.1"/>
    <property type="molecule type" value="Genomic_DNA"/>
</dbReference>
<evidence type="ECO:0000313" key="1">
    <source>
        <dbReference type="EMBL" id="BAZ97119.1"/>
    </source>
</evidence>
<dbReference type="Proteomes" id="UP000053577">
    <property type="component" value="Unassembled WGS sequence"/>
</dbReference>
<dbReference type="EMBL" id="JGYD01000010">
    <property type="protein sequence ID" value="KSV18588.1"/>
    <property type="molecule type" value="Genomic_DNA"/>
</dbReference>
<organism evidence="2 4">
    <name type="scientific">Dehalococcoides mccartyi</name>
    <dbReference type="NCBI Taxonomy" id="61435"/>
    <lineage>
        <taxon>Bacteria</taxon>
        <taxon>Bacillati</taxon>
        <taxon>Chloroflexota</taxon>
        <taxon>Dehalococcoidia</taxon>
        <taxon>Dehalococcoidales</taxon>
        <taxon>Dehalococcoidaceae</taxon>
        <taxon>Dehalococcoides</taxon>
    </lineage>
</organism>
<accession>A0A0V8M467</accession>
<evidence type="ECO:0000313" key="5">
    <source>
        <dbReference type="Proteomes" id="UP000218257"/>
    </source>
</evidence>
<dbReference type="Proteomes" id="UP001327986">
    <property type="component" value="Chromosome"/>
</dbReference>